<feature type="region of interest" description="Disordered" evidence="1">
    <location>
        <begin position="1"/>
        <end position="22"/>
    </location>
</feature>
<dbReference type="Proteomes" id="UP001367676">
    <property type="component" value="Unassembled WGS sequence"/>
</dbReference>
<proteinExistence type="predicted"/>
<comment type="caution">
    <text evidence="2">The sequence shown here is derived from an EMBL/GenBank/DDBJ whole genome shotgun (WGS) entry which is preliminary data.</text>
</comment>
<accession>A0AAN9T7U4</accession>
<name>A0AAN9T7U4_9HEMI</name>
<organism evidence="2 3">
    <name type="scientific">Parthenolecanium corni</name>
    <dbReference type="NCBI Taxonomy" id="536013"/>
    <lineage>
        <taxon>Eukaryota</taxon>
        <taxon>Metazoa</taxon>
        <taxon>Ecdysozoa</taxon>
        <taxon>Arthropoda</taxon>
        <taxon>Hexapoda</taxon>
        <taxon>Insecta</taxon>
        <taxon>Pterygota</taxon>
        <taxon>Neoptera</taxon>
        <taxon>Paraneoptera</taxon>
        <taxon>Hemiptera</taxon>
        <taxon>Sternorrhyncha</taxon>
        <taxon>Coccoidea</taxon>
        <taxon>Coccidae</taxon>
        <taxon>Parthenolecanium</taxon>
    </lineage>
</organism>
<dbReference type="AlphaFoldDB" id="A0AAN9T7U4"/>
<feature type="region of interest" description="Disordered" evidence="1">
    <location>
        <begin position="261"/>
        <end position="283"/>
    </location>
</feature>
<evidence type="ECO:0000313" key="2">
    <source>
        <dbReference type="EMBL" id="KAK7575694.1"/>
    </source>
</evidence>
<sequence length="347" mass="40551">MRENYERMIMDQSPENMTEPKNIEGFDMLNKSKQEEIEAKFREQKKMKELQIDDFNPWGKPGHGAPNEDSLRKRKIFMDVLPPVVLKPVGNDLTIMGRPGGGAPVRTKSGRLKNARVEDPQLRFQWNGAVRKMVDIDLRYRVPLTEQRAYKEELDQMVKEKQCIEKDEKIKADIQDRELGIEGGTFRRLGSHPQDNKELYDKFPQLDEAIRIEELTGGIELEPLLAIRRRRAKRWPLHSTDVTGVFDIKPNISIGEKEYNEELSHEISEREHRKQEESEDEKMTARKHFEHWDTFWGRPGHGAPKQIKFKENLDYILYHLPILIPKDSSSHTDDTETDPESEPAETN</sequence>
<evidence type="ECO:0000256" key="1">
    <source>
        <dbReference type="SAM" id="MobiDB-lite"/>
    </source>
</evidence>
<reference evidence="2 3" key="1">
    <citation type="submission" date="2024-03" db="EMBL/GenBank/DDBJ databases">
        <title>Adaptation during the transition from Ophiocordyceps entomopathogen to insect associate is accompanied by gene loss and intensified selection.</title>
        <authorList>
            <person name="Ward C.M."/>
            <person name="Onetto C.A."/>
            <person name="Borneman A.R."/>
        </authorList>
    </citation>
    <scope>NUCLEOTIDE SEQUENCE [LARGE SCALE GENOMIC DNA]</scope>
    <source>
        <strain evidence="2">AWRI1</strain>
        <tissue evidence="2">Single Adult Female</tissue>
    </source>
</reference>
<feature type="region of interest" description="Disordered" evidence="1">
    <location>
        <begin position="325"/>
        <end position="347"/>
    </location>
</feature>
<gene>
    <name evidence="2" type="ORF">V9T40_011980</name>
</gene>
<keyword evidence="3" id="KW-1185">Reference proteome</keyword>
<evidence type="ECO:0000313" key="3">
    <source>
        <dbReference type="Proteomes" id="UP001367676"/>
    </source>
</evidence>
<feature type="compositionally biased region" description="Acidic residues" evidence="1">
    <location>
        <begin position="335"/>
        <end position="347"/>
    </location>
</feature>
<protein>
    <submittedName>
        <fullName evidence="2">Uncharacterized protein</fullName>
    </submittedName>
</protein>
<dbReference type="EMBL" id="JBBCAQ010000036">
    <property type="protein sequence ID" value="KAK7575694.1"/>
    <property type="molecule type" value="Genomic_DNA"/>
</dbReference>